<evidence type="ECO:0000259" key="1">
    <source>
        <dbReference type="Pfam" id="PF02579"/>
    </source>
</evidence>
<evidence type="ECO:0000313" key="2">
    <source>
        <dbReference type="EMBL" id="SFV59257.1"/>
    </source>
</evidence>
<sequence>MKYASPLKMNKEDSAITKVLGKAKYFGIYNDETNQIEVIENMETGGPAFFTELKKHHVDVLLTPHAGPGAVNGAAQFGIPMFYCGDERKVLLEAVKEFQEGKYPQITAENFQQFR</sequence>
<reference evidence="2" key="1">
    <citation type="submission" date="2016-10" db="EMBL/GenBank/DDBJ databases">
        <authorList>
            <person name="de Groot N.N."/>
        </authorList>
    </citation>
    <scope>NUCLEOTIDE SEQUENCE</scope>
</reference>
<dbReference type="Pfam" id="PF02579">
    <property type="entry name" value="Nitro_FeMo-Co"/>
    <property type="match status" value="1"/>
</dbReference>
<proteinExistence type="predicted"/>
<feature type="domain" description="Dinitrogenase iron-molybdenum cofactor biosynthesis" evidence="1">
    <location>
        <begin position="13"/>
        <end position="99"/>
    </location>
</feature>
<dbReference type="SUPFAM" id="SSF53146">
    <property type="entry name" value="Nitrogenase accessory factor-like"/>
    <property type="match status" value="1"/>
</dbReference>
<dbReference type="InterPro" id="IPR036105">
    <property type="entry name" value="DiNase_FeMo-co_biosyn_sf"/>
</dbReference>
<dbReference type="AlphaFoldDB" id="A0A1W1C0K7"/>
<dbReference type="EMBL" id="FPHD01000049">
    <property type="protein sequence ID" value="SFV59257.1"/>
    <property type="molecule type" value="Genomic_DNA"/>
</dbReference>
<organism evidence="2">
    <name type="scientific">hydrothermal vent metagenome</name>
    <dbReference type="NCBI Taxonomy" id="652676"/>
    <lineage>
        <taxon>unclassified sequences</taxon>
        <taxon>metagenomes</taxon>
        <taxon>ecological metagenomes</taxon>
    </lineage>
</organism>
<protein>
    <submittedName>
        <fullName evidence="2">Dinitrogenase iron-molybdenum cofactor biosynthesis protein</fullName>
    </submittedName>
</protein>
<dbReference type="InterPro" id="IPR003731">
    <property type="entry name" value="Di-Nase_FeMo-co_biosynth"/>
</dbReference>
<gene>
    <name evidence="2" type="ORF">MNB_SV-8-276</name>
</gene>
<accession>A0A1W1C0K7</accession>
<dbReference type="Gene3D" id="3.30.420.130">
    <property type="entry name" value="Dinitrogenase iron-molybdenum cofactor biosynthesis domain"/>
    <property type="match status" value="1"/>
</dbReference>
<name>A0A1W1C0K7_9ZZZZ</name>